<evidence type="ECO:0000313" key="1">
    <source>
        <dbReference type="EMBL" id="KAL3770222.1"/>
    </source>
</evidence>
<organism evidence="1 2">
    <name type="scientific">Discostella pseudostelligera</name>
    <dbReference type="NCBI Taxonomy" id="259834"/>
    <lineage>
        <taxon>Eukaryota</taxon>
        <taxon>Sar</taxon>
        <taxon>Stramenopiles</taxon>
        <taxon>Ochrophyta</taxon>
        <taxon>Bacillariophyta</taxon>
        <taxon>Coscinodiscophyceae</taxon>
        <taxon>Thalassiosirophycidae</taxon>
        <taxon>Stephanodiscales</taxon>
        <taxon>Stephanodiscaceae</taxon>
        <taxon>Discostella</taxon>
    </lineage>
</organism>
<protein>
    <recommendedName>
        <fullName evidence="3">tRNA (adenine(58)-N(1))-methyltransferase</fullName>
    </recommendedName>
</protein>
<accession>A0ABD3N394</accession>
<gene>
    <name evidence="1" type="ORF">ACHAWU_009162</name>
</gene>
<reference evidence="1 2" key="1">
    <citation type="submission" date="2024-10" db="EMBL/GenBank/DDBJ databases">
        <title>Updated reference genomes for cyclostephanoid diatoms.</title>
        <authorList>
            <person name="Roberts W.R."/>
            <person name="Alverson A.J."/>
        </authorList>
    </citation>
    <scope>NUCLEOTIDE SEQUENCE [LARGE SCALE GENOMIC DNA]</scope>
    <source>
        <strain evidence="1 2">AJA232-27</strain>
    </source>
</reference>
<keyword evidence="2" id="KW-1185">Reference proteome</keyword>
<dbReference type="AlphaFoldDB" id="A0ABD3N394"/>
<dbReference type="SUPFAM" id="SSF53335">
    <property type="entry name" value="S-adenosyl-L-methionine-dependent methyltransferases"/>
    <property type="match status" value="1"/>
</dbReference>
<dbReference type="Gene3D" id="3.40.50.150">
    <property type="entry name" value="Vaccinia Virus protein VP39"/>
    <property type="match status" value="1"/>
</dbReference>
<sequence length="469" mass="52565">MSRYCWRLHPSSASRWPCSTPEQSVVSNRSRAVLSTKFCFNLNDDVYIRPKSAKELGISGRIEDISFNSTTKSSTTSDISPDSPSQLRKKRRLVEDVRVSIQQHSFDDTGRIMSCGATKVGIRPSRLFPVYDICKNENSITQQTLIVITPDTTNYRMLATSHLRSSDKVLEIGCSTGECTALMMRRLTLLHMHQQRQKKQIEDGENDNDASNTTFDGKIVAFDVGSDVLEQAQSRLLSEIKSLIPNDAEDMNIGNTMYTQLVTLQKVDAIADPKGAYAIAMTDRKPDIILIDIGGNRELKGVVRMIHWVQTAFENDPPRLVIVKSESLVEECSRIHNEQVEGKSSPLENESILSTETVRPNAMENGVLEYAQQWFSSLVSSFAESSDDGKCSSSEEQSAIPIQTVPKYSHPIQAPLALSPKDNVTPICRFHNYHPDGCKRRNGSNECPFDHDHCHWCKEIGHVALNCKR</sequence>
<name>A0ABD3N394_9STRA</name>
<evidence type="ECO:0000313" key="2">
    <source>
        <dbReference type="Proteomes" id="UP001530293"/>
    </source>
</evidence>
<comment type="caution">
    <text evidence="1">The sequence shown here is derived from an EMBL/GenBank/DDBJ whole genome shotgun (WGS) entry which is preliminary data.</text>
</comment>
<dbReference type="InterPro" id="IPR029063">
    <property type="entry name" value="SAM-dependent_MTases_sf"/>
</dbReference>
<dbReference type="EMBL" id="JALLBG020000044">
    <property type="protein sequence ID" value="KAL3770222.1"/>
    <property type="molecule type" value="Genomic_DNA"/>
</dbReference>
<evidence type="ECO:0008006" key="3">
    <source>
        <dbReference type="Google" id="ProtNLM"/>
    </source>
</evidence>
<proteinExistence type="predicted"/>
<dbReference type="Proteomes" id="UP001530293">
    <property type="component" value="Unassembled WGS sequence"/>
</dbReference>